<protein>
    <submittedName>
        <fullName evidence="1">Uncharacterized protein</fullName>
    </submittedName>
</protein>
<proteinExistence type="predicted"/>
<evidence type="ECO:0000313" key="1">
    <source>
        <dbReference type="EMBL" id="KAB1223583.1"/>
    </source>
</evidence>
<comment type="caution">
    <text evidence="1">The sequence shown here is derived from an EMBL/GenBank/DDBJ whole genome shotgun (WGS) entry which is preliminary data.</text>
</comment>
<dbReference type="EMBL" id="RXIC02000020">
    <property type="protein sequence ID" value="KAB1223583.1"/>
    <property type="molecule type" value="Genomic_DNA"/>
</dbReference>
<reference evidence="1 2" key="1">
    <citation type="journal article" date="2019" name="Plant Biotechnol. J.">
        <title>The red bayberry genome and genetic basis of sex determination.</title>
        <authorList>
            <person name="Jia H.M."/>
            <person name="Jia H.J."/>
            <person name="Cai Q.L."/>
            <person name="Wang Y."/>
            <person name="Zhao H.B."/>
            <person name="Yang W.F."/>
            <person name="Wang G.Y."/>
            <person name="Li Y.H."/>
            <person name="Zhan D.L."/>
            <person name="Shen Y.T."/>
            <person name="Niu Q.F."/>
            <person name="Chang L."/>
            <person name="Qiu J."/>
            <person name="Zhao L."/>
            <person name="Xie H.B."/>
            <person name="Fu W.Y."/>
            <person name="Jin J."/>
            <person name="Li X.W."/>
            <person name="Jiao Y."/>
            <person name="Zhou C.C."/>
            <person name="Tu T."/>
            <person name="Chai C.Y."/>
            <person name="Gao J.L."/>
            <person name="Fan L.J."/>
            <person name="van de Weg E."/>
            <person name="Wang J.Y."/>
            <person name="Gao Z.S."/>
        </authorList>
    </citation>
    <scope>NUCLEOTIDE SEQUENCE [LARGE SCALE GENOMIC DNA]</scope>
    <source>
        <tissue evidence="1">Leaves</tissue>
    </source>
</reference>
<organism evidence="1 2">
    <name type="scientific">Morella rubra</name>
    <name type="common">Chinese bayberry</name>
    <dbReference type="NCBI Taxonomy" id="262757"/>
    <lineage>
        <taxon>Eukaryota</taxon>
        <taxon>Viridiplantae</taxon>
        <taxon>Streptophyta</taxon>
        <taxon>Embryophyta</taxon>
        <taxon>Tracheophyta</taxon>
        <taxon>Spermatophyta</taxon>
        <taxon>Magnoliopsida</taxon>
        <taxon>eudicotyledons</taxon>
        <taxon>Gunneridae</taxon>
        <taxon>Pentapetalae</taxon>
        <taxon>rosids</taxon>
        <taxon>fabids</taxon>
        <taxon>Fagales</taxon>
        <taxon>Myricaceae</taxon>
        <taxon>Morella</taxon>
    </lineage>
</organism>
<keyword evidence="2" id="KW-1185">Reference proteome</keyword>
<accession>A0A6A1WFE7</accession>
<dbReference type="Proteomes" id="UP000516437">
    <property type="component" value="Chromosome 2"/>
</dbReference>
<gene>
    <name evidence="1" type="ORF">CJ030_MR2G024126</name>
</gene>
<sequence>MFKCHRSSSFLFAETFTQQDPESLKDYMTGEERLEQQWVEMLSRSVIVEHEVFVVDFKELKYMGRSICDIMDDQGWIGYLKRDGIAFVDLVWEFYVALLDVEDIESMLWTVIVHEVTFQFSPDILAAFMGLQRPIGAYPTVEMANKLDVKDIFRTFMGGTWCWSDPSSGKSTCSPSGVFCT</sequence>
<dbReference type="AlphaFoldDB" id="A0A6A1WFE7"/>
<name>A0A6A1WFE7_9ROSI</name>
<evidence type="ECO:0000313" key="2">
    <source>
        <dbReference type="Proteomes" id="UP000516437"/>
    </source>
</evidence>